<dbReference type="EMBL" id="JAJJPB010000011">
    <property type="protein sequence ID" value="MCC9295135.1"/>
    <property type="molecule type" value="Genomic_DNA"/>
</dbReference>
<keyword evidence="2" id="KW-1185">Reference proteome</keyword>
<name>A0ABS8N5N8_9CLOT</name>
<gene>
    <name evidence="1" type="ORF">LN736_09740</name>
</gene>
<reference evidence="1" key="1">
    <citation type="submission" date="2021-11" db="EMBL/GenBank/DDBJ databases">
        <authorList>
            <person name="Qingchun L."/>
            <person name="Dong Z."/>
            <person name="Zongwei Q."/>
            <person name="Jia Z."/>
            <person name="Duotao L."/>
        </authorList>
    </citation>
    <scope>NUCLEOTIDE SEQUENCE</scope>
    <source>
        <strain evidence="1">WLY-B-L2</strain>
    </source>
</reference>
<proteinExistence type="predicted"/>
<evidence type="ECO:0000313" key="1">
    <source>
        <dbReference type="EMBL" id="MCC9295135.1"/>
    </source>
</evidence>
<organism evidence="1 2">
    <name type="scientific">Clostridium aromativorans</name>
    <dbReference type="NCBI Taxonomy" id="2836848"/>
    <lineage>
        <taxon>Bacteria</taxon>
        <taxon>Bacillati</taxon>
        <taxon>Bacillota</taxon>
        <taxon>Clostridia</taxon>
        <taxon>Eubacteriales</taxon>
        <taxon>Clostridiaceae</taxon>
        <taxon>Clostridium</taxon>
    </lineage>
</organism>
<comment type="caution">
    <text evidence="1">The sequence shown here is derived from an EMBL/GenBank/DDBJ whole genome shotgun (WGS) entry which is preliminary data.</text>
</comment>
<evidence type="ECO:0000313" key="2">
    <source>
        <dbReference type="Proteomes" id="UP001165422"/>
    </source>
</evidence>
<accession>A0ABS8N5N8</accession>
<evidence type="ECO:0008006" key="3">
    <source>
        <dbReference type="Google" id="ProtNLM"/>
    </source>
</evidence>
<dbReference type="Proteomes" id="UP001165422">
    <property type="component" value="Unassembled WGS sequence"/>
</dbReference>
<dbReference type="RefSeq" id="WP_229981477.1">
    <property type="nucleotide sequence ID" value="NZ_JAJJPB010000011.1"/>
</dbReference>
<protein>
    <recommendedName>
        <fullName evidence="3">Spo0E like sporulation regulatory protein</fullName>
    </recommendedName>
</protein>
<sequence>MSKEEIYKLKRKLESLIRQNASTDKISEVNNKLDEALEKFLYENLKNTTIPKK</sequence>